<organism evidence="2 3">
    <name type="scientific">Candidatus Magasanikbacteria bacterium CG10_big_fil_rev_8_21_14_0_10_43_6</name>
    <dbReference type="NCBI Taxonomy" id="1974650"/>
    <lineage>
        <taxon>Bacteria</taxon>
        <taxon>Candidatus Magasanikiibacteriota</taxon>
    </lineage>
</organism>
<protein>
    <recommendedName>
        <fullName evidence="4">Dockerin domain-containing protein</fullName>
    </recommendedName>
</protein>
<comment type="caution">
    <text evidence="2">The sequence shown here is derived from an EMBL/GenBank/DDBJ whole genome shotgun (WGS) entry which is preliminary data.</text>
</comment>
<dbReference type="Gene3D" id="2.60.40.10">
    <property type="entry name" value="Immunoglobulins"/>
    <property type="match status" value="1"/>
</dbReference>
<dbReference type="InterPro" id="IPR013783">
    <property type="entry name" value="Ig-like_fold"/>
</dbReference>
<dbReference type="SUPFAM" id="SSF49265">
    <property type="entry name" value="Fibronectin type III"/>
    <property type="match status" value="1"/>
</dbReference>
<dbReference type="AlphaFoldDB" id="A0A2M6W1K3"/>
<evidence type="ECO:0000313" key="2">
    <source>
        <dbReference type="EMBL" id="PIT86658.1"/>
    </source>
</evidence>
<dbReference type="Proteomes" id="UP000229362">
    <property type="component" value="Unassembled WGS sequence"/>
</dbReference>
<dbReference type="GO" id="GO:0000272">
    <property type="term" value="P:polysaccharide catabolic process"/>
    <property type="evidence" value="ECO:0007669"/>
    <property type="project" value="InterPro"/>
</dbReference>
<dbReference type="Gene3D" id="1.10.1330.10">
    <property type="entry name" value="Dockerin domain"/>
    <property type="match status" value="1"/>
</dbReference>
<dbReference type="SUPFAM" id="SSF63446">
    <property type="entry name" value="Type I dockerin domain"/>
    <property type="match status" value="1"/>
</dbReference>
<accession>A0A2M6W1K3</accession>
<dbReference type="InterPro" id="IPR036439">
    <property type="entry name" value="Dockerin_dom_sf"/>
</dbReference>
<feature type="region of interest" description="Disordered" evidence="1">
    <location>
        <begin position="154"/>
        <end position="176"/>
    </location>
</feature>
<evidence type="ECO:0000313" key="3">
    <source>
        <dbReference type="Proteomes" id="UP000229362"/>
    </source>
</evidence>
<sequence>MDRGSSIGLSWIAPVSGSPIVGYHVFRAMQSMTPVRITESAVTETSYQDAPDESGRYCYTVISVAEDGQMSIPSLERCVDFSAAPTDDLFLRGDSNNDRELDLSDAIFTLSYLFVSGSPVTCQDAADANDDGSLDLSDPVYTLSFLFLRGQAPKTPYPDTGSDPTPDELGCHAYGE</sequence>
<dbReference type="EMBL" id="PFBZ01000081">
    <property type="protein sequence ID" value="PIT86658.1"/>
    <property type="molecule type" value="Genomic_DNA"/>
</dbReference>
<evidence type="ECO:0000256" key="1">
    <source>
        <dbReference type="SAM" id="MobiDB-lite"/>
    </source>
</evidence>
<evidence type="ECO:0008006" key="4">
    <source>
        <dbReference type="Google" id="ProtNLM"/>
    </source>
</evidence>
<name>A0A2M6W1K3_9BACT</name>
<dbReference type="InterPro" id="IPR036116">
    <property type="entry name" value="FN3_sf"/>
</dbReference>
<gene>
    <name evidence="2" type="ORF">COU33_01910</name>
</gene>
<reference evidence="3" key="1">
    <citation type="submission" date="2017-09" db="EMBL/GenBank/DDBJ databases">
        <title>Depth-based differentiation of microbial function through sediment-hosted aquifers and enrichment of novel symbionts in the deep terrestrial subsurface.</title>
        <authorList>
            <person name="Probst A.J."/>
            <person name="Ladd B."/>
            <person name="Jarett J.K."/>
            <person name="Geller-Mcgrath D.E."/>
            <person name="Sieber C.M.K."/>
            <person name="Emerson J.B."/>
            <person name="Anantharaman K."/>
            <person name="Thomas B.C."/>
            <person name="Malmstrom R."/>
            <person name="Stieglmeier M."/>
            <person name="Klingl A."/>
            <person name="Woyke T."/>
            <person name="Ryan C.M."/>
            <person name="Banfield J.F."/>
        </authorList>
    </citation>
    <scope>NUCLEOTIDE SEQUENCE [LARGE SCALE GENOMIC DNA]</scope>
</reference>
<proteinExistence type="predicted"/>